<evidence type="ECO:0000256" key="2">
    <source>
        <dbReference type="SAM" id="Phobius"/>
    </source>
</evidence>
<evidence type="ECO:0000313" key="4">
    <source>
        <dbReference type="Proteomes" id="UP000198781"/>
    </source>
</evidence>
<feature type="compositionally biased region" description="Acidic residues" evidence="1">
    <location>
        <begin position="62"/>
        <end position="74"/>
    </location>
</feature>
<keyword evidence="2" id="KW-0812">Transmembrane</keyword>
<dbReference type="InterPro" id="IPR008708">
    <property type="entry name" value="Neisseria_TspB"/>
</dbReference>
<evidence type="ECO:0000256" key="1">
    <source>
        <dbReference type="SAM" id="MobiDB-lite"/>
    </source>
</evidence>
<keyword evidence="2" id="KW-0472">Membrane</keyword>
<keyword evidence="2" id="KW-1133">Transmembrane helix</keyword>
<protein>
    <submittedName>
        <fullName evidence="3">TspB protein</fullName>
    </submittedName>
</protein>
<organism evidence="3 4">
    <name type="scientific">Paracidovorax valerianellae</name>
    <dbReference type="NCBI Taxonomy" id="187868"/>
    <lineage>
        <taxon>Bacteria</taxon>
        <taxon>Pseudomonadati</taxon>
        <taxon>Pseudomonadota</taxon>
        <taxon>Betaproteobacteria</taxon>
        <taxon>Burkholderiales</taxon>
        <taxon>Comamonadaceae</taxon>
        <taxon>Paracidovorax</taxon>
    </lineage>
</organism>
<dbReference type="EMBL" id="FMZC01000001">
    <property type="protein sequence ID" value="SDC08971.1"/>
    <property type="molecule type" value="Genomic_DNA"/>
</dbReference>
<dbReference type="AlphaFoldDB" id="A0A1G6IRB0"/>
<accession>A0A1G6IRB0</accession>
<dbReference type="STRING" id="187868.SAMN05192589_101230"/>
<feature type="transmembrane region" description="Helical" evidence="2">
    <location>
        <begin position="151"/>
        <end position="169"/>
    </location>
</feature>
<name>A0A1G6IRB0_9BURK</name>
<feature type="compositionally biased region" description="Polar residues" evidence="1">
    <location>
        <begin position="1"/>
        <end position="20"/>
    </location>
</feature>
<gene>
    <name evidence="3" type="ORF">SAMN05192589_101230</name>
</gene>
<feature type="region of interest" description="Disordered" evidence="1">
    <location>
        <begin position="1"/>
        <end position="28"/>
    </location>
</feature>
<dbReference type="Pfam" id="PF05616">
    <property type="entry name" value="Neisseria_TspB"/>
    <property type="match status" value="1"/>
</dbReference>
<dbReference type="Proteomes" id="UP000198781">
    <property type="component" value="Unassembled WGS sequence"/>
</dbReference>
<proteinExistence type="predicted"/>
<keyword evidence="4" id="KW-1185">Reference proteome</keyword>
<feature type="region of interest" description="Disordered" evidence="1">
    <location>
        <begin position="54"/>
        <end position="83"/>
    </location>
</feature>
<sequence length="174" mass="18751">MHPGTTTEVAPGTTGETQPATRTNTTTTTHNVTYNNNVVTYNTTTINNTTITNNVTGQTDTTTDETVTEDDAKPEEDKPDLCQKNPDILACQKPDLDTPDGEIPKSTVDVTYQIEDTWGSGACPASLYANINGQSVMVYDWPQTCSIVATYVRPLLLLMCALGALFIVMPGKAD</sequence>
<reference evidence="3 4" key="1">
    <citation type="submission" date="2016-10" db="EMBL/GenBank/DDBJ databases">
        <authorList>
            <person name="de Groot N.N."/>
        </authorList>
    </citation>
    <scope>NUCLEOTIDE SEQUENCE [LARGE SCALE GENOMIC DNA]</scope>
    <source>
        <strain evidence="3 4">DSM 16619</strain>
    </source>
</reference>
<evidence type="ECO:0000313" key="3">
    <source>
        <dbReference type="EMBL" id="SDC08971.1"/>
    </source>
</evidence>